<dbReference type="InterPro" id="IPR036236">
    <property type="entry name" value="Znf_C2H2_sf"/>
</dbReference>
<gene>
    <name evidence="3" type="ORF">CALMAC_LOCUS18657</name>
</gene>
<evidence type="ECO:0000256" key="1">
    <source>
        <dbReference type="PROSITE-ProRule" id="PRU00042"/>
    </source>
</evidence>
<dbReference type="SUPFAM" id="SSF57667">
    <property type="entry name" value="beta-beta-alpha zinc fingers"/>
    <property type="match status" value="1"/>
</dbReference>
<evidence type="ECO:0000259" key="2">
    <source>
        <dbReference type="PROSITE" id="PS50157"/>
    </source>
</evidence>
<dbReference type="Proteomes" id="UP000410492">
    <property type="component" value="Unassembled WGS sequence"/>
</dbReference>
<feature type="domain" description="C2H2-type" evidence="2">
    <location>
        <begin position="172"/>
        <end position="200"/>
    </location>
</feature>
<reference evidence="3 4" key="1">
    <citation type="submission" date="2019-01" db="EMBL/GenBank/DDBJ databases">
        <authorList>
            <person name="Sayadi A."/>
        </authorList>
    </citation>
    <scope>NUCLEOTIDE SEQUENCE [LARGE SCALE GENOMIC DNA]</scope>
</reference>
<keyword evidence="1" id="KW-0479">Metal-binding</keyword>
<proteinExistence type="predicted"/>
<dbReference type="Gene3D" id="3.30.160.60">
    <property type="entry name" value="Classic Zinc Finger"/>
    <property type="match status" value="1"/>
</dbReference>
<dbReference type="InterPro" id="IPR013087">
    <property type="entry name" value="Znf_C2H2_type"/>
</dbReference>
<dbReference type="OrthoDB" id="6746426at2759"/>
<dbReference type="GO" id="GO:0008270">
    <property type="term" value="F:zinc ion binding"/>
    <property type="evidence" value="ECO:0007669"/>
    <property type="project" value="UniProtKB-KW"/>
</dbReference>
<dbReference type="AlphaFoldDB" id="A0A653DLW3"/>
<evidence type="ECO:0000313" key="4">
    <source>
        <dbReference type="Proteomes" id="UP000410492"/>
    </source>
</evidence>
<sequence length="225" mass="26773">MPLFQRFLTLSTDKSSIKREKKIIEEADIIDEKLPREVYTLDTMKKFCYSYLNVLKQHQSTLKWGKLRWQEVEQLLDELLADISHINVNDSIATNTSVVFNLAINGYARNRSFRRRDDSPCYTEWFNPRVCLSFHEFSGISYNREYSTFYHQELDNSQNLKPLQMYIPKLKYSCLFCNKSYMNMSDIWRHLKGEHVNEQPFLCLKCKKEHLVSELTGTRWAHSCS</sequence>
<accession>A0A653DLW3</accession>
<keyword evidence="4" id="KW-1185">Reference proteome</keyword>
<name>A0A653DLW3_CALMS</name>
<organism evidence="3 4">
    <name type="scientific">Callosobruchus maculatus</name>
    <name type="common">Southern cowpea weevil</name>
    <name type="synonym">Pulse bruchid</name>
    <dbReference type="NCBI Taxonomy" id="64391"/>
    <lineage>
        <taxon>Eukaryota</taxon>
        <taxon>Metazoa</taxon>
        <taxon>Ecdysozoa</taxon>
        <taxon>Arthropoda</taxon>
        <taxon>Hexapoda</taxon>
        <taxon>Insecta</taxon>
        <taxon>Pterygota</taxon>
        <taxon>Neoptera</taxon>
        <taxon>Endopterygota</taxon>
        <taxon>Coleoptera</taxon>
        <taxon>Polyphaga</taxon>
        <taxon>Cucujiformia</taxon>
        <taxon>Chrysomeloidea</taxon>
        <taxon>Chrysomelidae</taxon>
        <taxon>Bruchinae</taxon>
        <taxon>Bruchini</taxon>
        <taxon>Callosobruchus</taxon>
    </lineage>
</organism>
<evidence type="ECO:0000313" key="3">
    <source>
        <dbReference type="EMBL" id="VEN61183.1"/>
    </source>
</evidence>
<keyword evidence="1" id="KW-0863">Zinc-finger</keyword>
<protein>
    <recommendedName>
        <fullName evidence="2">C2H2-type domain-containing protein</fullName>
    </recommendedName>
</protein>
<keyword evidence="1" id="KW-0862">Zinc</keyword>
<dbReference type="EMBL" id="CAACVG010013038">
    <property type="protein sequence ID" value="VEN61183.1"/>
    <property type="molecule type" value="Genomic_DNA"/>
</dbReference>
<dbReference type="PROSITE" id="PS50157">
    <property type="entry name" value="ZINC_FINGER_C2H2_2"/>
    <property type="match status" value="1"/>
</dbReference>
<dbReference type="PROSITE" id="PS00028">
    <property type="entry name" value="ZINC_FINGER_C2H2_1"/>
    <property type="match status" value="1"/>
</dbReference>